<evidence type="ECO:0000313" key="11">
    <source>
        <dbReference type="EMBL" id="CAD9488932.1"/>
    </source>
</evidence>
<dbReference type="InterPro" id="IPR013099">
    <property type="entry name" value="K_chnl_dom"/>
</dbReference>
<dbReference type="Pfam" id="PF07885">
    <property type="entry name" value="Ion_trans_2"/>
    <property type="match status" value="1"/>
</dbReference>
<evidence type="ECO:0000256" key="8">
    <source>
        <dbReference type="SAM" id="MobiDB-lite"/>
    </source>
</evidence>
<dbReference type="SUPFAM" id="SSF81324">
    <property type="entry name" value="Voltage-gated potassium channels"/>
    <property type="match status" value="1"/>
</dbReference>
<name>A0A7S2HF39_9EUKA</name>
<evidence type="ECO:0000256" key="3">
    <source>
        <dbReference type="ARBA" id="ARBA00022692"/>
    </source>
</evidence>
<dbReference type="PANTHER" id="PTHR11537:SF254">
    <property type="entry name" value="POTASSIUM VOLTAGE-GATED CHANNEL PROTEIN SHAB"/>
    <property type="match status" value="1"/>
</dbReference>
<evidence type="ECO:0000256" key="5">
    <source>
        <dbReference type="ARBA" id="ARBA00023065"/>
    </source>
</evidence>
<dbReference type="PANTHER" id="PTHR11537">
    <property type="entry name" value="VOLTAGE-GATED POTASSIUM CHANNEL"/>
    <property type="match status" value="1"/>
</dbReference>
<proteinExistence type="predicted"/>
<evidence type="ECO:0000256" key="2">
    <source>
        <dbReference type="ARBA" id="ARBA00022448"/>
    </source>
</evidence>
<feature type="transmembrane region" description="Helical" evidence="9">
    <location>
        <begin position="12"/>
        <end position="32"/>
    </location>
</feature>
<dbReference type="Gene3D" id="1.10.287.70">
    <property type="match status" value="1"/>
</dbReference>
<evidence type="ECO:0000256" key="9">
    <source>
        <dbReference type="SAM" id="Phobius"/>
    </source>
</evidence>
<gene>
    <name evidence="11" type="ORF">CBRE1094_LOCUS26665</name>
</gene>
<dbReference type="InterPro" id="IPR028325">
    <property type="entry name" value="VG_K_chnl"/>
</dbReference>
<keyword evidence="3 9" id="KW-0812">Transmembrane</keyword>
<accession>A0A7S2HF39</accession>
<feature type="domain" description="Potassium channel" evidence="10">
    <location>
        <begin position="1"/>
        <end position="42"/>
    </location>
</feature>
<dbReference type="AlphaFoldDB" id="A0A7S2HF39"/>
<dbReference type="GO" id="GO:0005249">
    <property type="term" value="F:voltage-gated potassium channel activity"/>
    <property type="evidence" value="ECO:0007669"/>
    <property type="project" value="InterPro"/>
</dbReference>
<keyword evidence="6 9" id="KW-0472">Membrane</keyword>
<evidence type="ECO:0000256" key="7">
    <source>
        <dbReference type="ARBA" id="ARBA00023303"/>
    </source>
</evidence>
<keyword evidence="2" id="KW-0813">Transport</keyword>
<keyword evidence="7" id="KW-0407">Ion channel</keyword>
<dbReference type="EMBL" id="HBGU01048995">
    <property type="protein sequence ID" value="CAD9488932.1"/>
    <property type="molecule type" value="Transcribed_RNA"/>
</dbReference>
<reference evidence="11" key="1">
    <citation type="submission" date="2021-01" db="EMBL/GenBank/DDBJ databases">
        <authorList>
            <person name="Corre E."/>
            <person name="Pelletier E."/>
            <person name="Niang G."/>
            <person name="Scheremetjew M."/>
            <person name="Finn R."/>
            <person name="Kale V."/>
            <person name="Holt S."/>
            <person name="Cochrane G."/>
            <person name="Meng A."/>
            <person name="Brown T."/>
            <person name="Cohen L."/>
        </authorList>
    </citation>
    <scope>NUCLEOTIDE SEQUENCE</scope>
    <source>
        <strain evidence="11">UTEX LB 985</strain>
    </source>
</reference>
<dbReference type="GO" id="GO:0008076">
    <property type="term" value="C:voltage-gated potassium channel complex"/>
    <property type="evidence" value="ECO:0007669"/>
    <property type="project" value="InterPro"/>
</dbReference>
<evidence type="ECO:0000256" key="4">
    <source>
        <dbReference type="ARBA" id="ARBA00022989"/>
    </source>
</evidence>
<keyword evidence="4 9" id="KW-1133">Transmembrane helix</keyword>
<protein>
    <recommendedName>
        <fullName evidence="10">Potassium channel domain-containing protein</fullName>
    </recommendedName>
</protein>
<keyword evidence="5" id="KW-0406">Ion transport</keyword>
<evidence type="ECO:0000256" key="6">
    <source>
        <dbReference type="ARBA" id="ARBA00023136"/>
    </source>
</evidence>
<evidence type="ECO:0000259" key="10">
    <source>
        <dbReference type="Pfam" id="PF07885"/>
    </source>
</evidence>
<evidence type="ECO:0000256" key="1">
    <source>
        <dbReference type="ARBA" id="ARBA00004141"/>
    </source>
</evidence>
<sequence length="229" mass="24891">MTTVGYGDITPLTWGGKMLTCICIVIGVLFMAMPISIVGSAFATAWEEMHIDHEWSSLHESEKHTGNAQELVSTFSEAPGSPPPHFSSSENGPGHNNPDGHTLTPSASVPPHAHNRRSQRSSCDRLEAIIGHDSPRHGASRSRRQSFETAYPAIYAPWRTSRISAARVGPSPSESFDTHASVIAQARAREENVDARLGALEAAVREVQLATSEIQQMMCRMESHLVGIK</sequence>
<feature type="region of interest" description="Disordered" evidence="8">
    <location>
        <begin position="74"/>
        <end position="122"/>
    </location>
</feature>
<organism evidence="11">
    <name type="scientific">Haptolina brevifila</name>
    <dbReference type="NCBI Taxonomy" id="156173"/>
    <lineage>
        <taxon>Eukaryota</taxon>
        <taxon>Haptista</taxon>
        <taxon>Haptophyta</taxon>
        <taxon>Prymnesiophyceae</taxon>
        <taxon>Prymnesiales</taxon>
        <taxon>Prymnesiaceae</taxon>
        <taxon>Haptolina</taxon>
    </lineage>
</organism>
<comment type="subcellular location">
    <subcellularLocation>
        <location evidence="1">Membrane</location>
        <topology evidence="1">Multi-pass membrane protein</topology>
    </subcellularLocation>
</comment>
<dbReference type="GO" id="GO:0001508">
    <property type="term" value="P:action potential"/>
    <property type="evidence" value="ECO:0007669"/>
    <property type="project" value="TreeGrafter"/>
</dbReference>